<keyword evidence="4" id="KW-0274">FAD</keyword>
<evidence type="ECO:0000256" key="1">
    <source>
        <dbReference type="ARBA" id="ARBA00001974"/>
    </source>
</evidence>
<evidence type="ECO:0000313" key="10">
    <source>
        <dbReference type="Proteomes" id="UP000216052"/>
    </source>
</evidence>
<name>A0ABZ3J549_SPOA4</name>
<dbReference type="SUPFAM" id="SSF56176">
    <property type="entry name" value="FAD-binding/transporter-associated domain-like"/>
    <property type="match status" value="1"/>
</dbReference>
<dbReference type="InterPro" id="IPR016166">
    <property type="entry name" value="FAD-bd_PCMH"/>
</dbReference>
<comment type="cofactor">
    <cofactor evidence="1">
        <name>FAD</name>
        <dbReference type="ChEBI" id="CHEBI:57692"/>
    </cofactor>
</comment>
<dbReference type="PANTHER" id="PTHR11748:SF111">
    <property type="entry name" value="D-LACTATE DEHYDROGENASE, MITOCHONDRIAL-RELATED"/>
    <property type="match status" value="1"/>
</dbReference>
<evidence type="ECO:0000256" key="4">
    <source>
        <dbReference type="ARBA" id="ARBA00022827"/>
    </source>
</evidence>
<keyword evidence="10" id="KW-1185">Reference proteome</keyword>
<dbReference type="InterPro" id="IPR016171">
    <property type="entry name" value="Vanillyl_alc_oxidase_C-sub2"/>
</dbReference>
<dbReference type="Pfam" id="PF02913">
    <property type="entry name" value="FAD-oxidase_C"/>
    <property type="match status" value="1"/>
</dbReference>
<protein>
    <recommendedName>
        <fullName evidence="7">D-lactate dehydrogenase (cytochrome)</fullName>
        <ecNumber evidence="7">1.1.2.4</ecNumber>
    </recommendedName>
</protein>
<sequence>MDAQTVEQVKSIFGNRATTDDFERSFYERDLAPIPDFLVKPLAHTLPDIVVRPQTTEEVACLVKLAKEQKVAVTTRAGGSTVYFNAVCTQNGIILDINGVNGLTAVDAENRVVRVGAGMTWWELERRLEPFGLATCSYPSSAQAATIGGWLVMMGYGIGSLQYGPVMDQVVAAQVVLPDGSNKKLDKTSKPPLTWFAASEGTLGIVMEVELKVRSKPETEWHNVAVFENAGQMQTFIEEAVELKNKPFNLHFSDPGCNSRRQRLGLAGSQSGEAYTVAFDADGSAEETQTARLAFKRCLQAAKGGELGETEGNQEWRHRFYSLVLKREGPSLLGAEICLPILKLADYLAAVAAFGDKQKLKINSYGHIISPQYAMIMTMFNADERDTVGYLQGLALVKKLHDIGARHGGVPYGIGLWNTPYLSRCQTNQELAELKRRKQLLDPHNIMNPGKRYEAPLLLKPPLFAVGMDVLAATRWVYRGGRNQP</sequence>
<dbReference type="SUPFAM" id="SSF55103">
    <property type="entry name" value="FAD-linked oxidases, C-terminal domain"/>
    <property type="match status" value="1"/>
</dbReference>
<organism evidence="9 10">
    <name type="scientific">Sporomusa acidovorans (strain ATCC 49682 / DSM 3132 / Mol)</name>
    <dbReference type="NCBI Taxonomy" id="1123286"/>
    <lineage>
        <taxon>Bacteria</taxon>
        <taxon>Bacillati</taxon>
        <taxon>Bacillota</taxon>
        <taxon>Negativicutes</taxon>
        <taxon>Selenomonadales</taxon>
        <taxon>Sporomusaceae</taxon>
        <taxon>Sporomusa</taxon>
    </lineage>
</organism>
<dbReference type="Proteomes" id="UP000216052">
    <property type="component" value="Chromosome"/>
</dbReference>
<dbReference type="EMBL" id="CP155571">
    <property type="protein sequence ID" value="XFO73494.1"/>
    <property type="molecule type" value="Genomic_DNA"/>
</dbReference>
<dbReference type="PROSITE" id="PS51387">
    <property type="entry name" value="FAD_PCMH"/>
    <property type="match status" value="1"/>
</dbReference>
<evidence type="ECO:0000256" key="5">
    <source>
        <dbReference type="ARBA" id="ARBA00022946"/>
    </source>
</evidence>
<comment type="similarity">
    <text evidence="2">Belongs to the FAD-binding oxidoreductase/transferase type 4 family.</text>
</comment>
<dbReference type="Pfam" id="PF01565">
    <property type="entry name" value="FAD_binding_4"/>
    <property type="match status" value="1"/>
</dbReference>
<dbReference type="Gene3D" id="1.10.45.10">
    <property type="entry name" value="Vanillyl-alcohol Oxidase, Chain A, domain 4"/>
    <property type="match status" value="1"/>
</dbReference>
<dbReference type="InterPro" id="IPR016169">
    <property type="entry name" value="FAD-bd_PCMH_sub2"/>
</dbReference>
<keyword evidence="5" id="KW-0809">Transit peptide</keyword>
<evidence type="ECO:0000256" key="6">
    <source>
        <dbReference type="ARBA" id="ARBA00023002"/>
    </source>
</evidence>
<dbReference type="InterPro" id="IPR036318">
    <property type="entry name" value="FAD-bd_PCMH-like_sf"/>
</dbReference>
<proteinExistence type="inferred from homology"/>
<dbReference type="GO" id="GO:0016491">
    <property type="term" value="F:oxidoreductase activity"/>
    <property type="evidence" value="ECO:0007669"/>
    <property type="project" value="UniProtKB-KW"/>
</dbReference>
<keyword evidence="3" id="KW-0285">Flavoprotein</keyword>
<dbReference type="InterPro" id="IPR004113">
    <property type="entry name" value="FAD-bd_oxidored_4_C"/>
</dbReference>
<evidence type="ECO:0000313" key="9">
    <source>
        <dbReference type="EMBL" id="XFO73494.1"/>
    </source>
</evidence>
<feature type="domain" description="FAD-binding PCMH-type" evidence="8">
    <location>
        <begin position="43"/>
        <end position="216"/>
    </location>
</feature>
<evidence type="ECO:0000256" key="2">
    <source>
        <dbReference type="ARBA" id="ARBA00008000"/>
    </source>
</evidence>
<gene>
    <name evidence="9" type="ORF">SPACI_036010</name>
</gene>
<accession>A0ABZ3J549</accession>
<dbReference type="PANTHER" id="PTHR11748">
    <property type="entry name" value="D-LACTATE DEHYDROGENASE"/>
    <property type="match status" value="1"/>
</dbReference>
<keyword evidence="6 9" id="KW-0560">Oxidoreductase</keyword>
<dbReference type="RefSeq" id="WP_093795336.1">
    <property type="nucleotide sequence ID" value="NZ_CP155571.1"/>
</dbReference>
<evidence type="ECO:0000256" key="7">
    <source>
        <dbReference type="ARBA" id="ARBA00038897"/>
    </source>
</evidence>
<dbReference type="InterPro" id="IPR016164">
    <property type="entry name" value="FAD-linked_Oxase-like_C"/>
</dbReference>
<evidence type="ECO:0000256" key="3">
    <source>
        <dbReference type="ARBA" id="ARBA00022630"/>
    </source>
</evidence>
<dbReference type="InterPro" id="IPR006094">
    <property type="entry name" value="Oxid_FAD_bind_N"/>
</dbReference>
<dbReference type="Gene3D" id="3.30.465.10">
    <property type="match status" value="1"/>
</dbReference>
<reference evidence="9" key="1">
    <citation type="submission" date="2024-05" db="EMBL/GenBank/DDBJ databases">
        <title>Isolation and characterization of Sporomusa carbonis sp. nov., a carboxydotrophic hydrogenogen in the genus of Sporomusa isolated from a charcoal burning pile.</title>
        <authorList>
            <person name="Boeer T."/>
            <person name="Rosenbaum F."/>
            <person name="Eysell L."/>
            <person name="Mueller V."/>
            <person name="Daniel R."/>
            <person name="Poehlein A."/>
        </authorList>
    </citation>
    <scope>NUCLEOTIDE SEQUENCE [LARGE SCALE GENOMIC DNA]</scope>
    <source>
        <strain evidence="9">DSM 3132</strain>
    </source>
</reference>
<dbReference type="EC" id="1.1.2.4" evidence="7"/>
<evidence type="ECO:0000259" key="8">
    <source>
        <dbReference type="PROSITE" id="PS51387"/>
    </source>
</evidence>